<dbReference type="InterPro" id="IPR003684">
    <property type="entry name" value="Porin_alphabac"/>
</dbReference>
<keyword evidence="6 10" id="KW-0406">Ion transport</keyword>
<keyword evidence="9 10" id="KW-0998">Cell outer membrane</keyword>
<comment type="similarity">
    <text evidence="1 10">Belongs to the alphaproteobacteria porin family.</text>
</comment>
<organism evidence="11 12">
    <name type="scientific">Xanthobacter aminoxidans</name>
    <dbReference type="NCBI Taxonomy" id="186280"/>
    <lineage>
        <taxon>Bacteria</taxon>
        <taxon>Pseudomonadati</taxon>
        <taxon>Pseudomonadota</taxon>
        <taxon>Alphaproteobacteria</taxon>
        <taxon>Hyphomicrobiales</taxon>
        <taxon>Xanthobacteraceae</taxon>
        <taxon>Xanthobacter</taxon>
    </lineage>
</organism>
<keyword evidence="8 10" id="KW-0472">Membrane</keyword>
<evidence type="ECO:0000256" key="2">
    <source>
        <dbReference type="ARBA" id="ARBA00022448"/>
    </source>
</evidence>
<dbReference type="Proteomes" id="UP001604043">
    <property type="component" value="Unassembled WGS sequence"/>
</dbReference>
<keyword evidence="5" id="KW-0732">Signal</keyword>
<keyword evidence="7 10" id="KW-0626">Porin</keyword>
<evidence type="ECO:0000313" key="12">
    <source>
        <dbReference type="Proteomes" id="UP001604043"/>
    </source>
</evidence>
<name>A0ABW6ZCT0_9HYPH</name>
<dbReference type="EMBL" id="JBAFUR010000001">
    <property type="protein sequence ID" value="MFG1251591.1"/>
    <property type="molecule type" value="Genomic_DNA"/>
</dbReference>
<evidence type="ECO:0000256" key="3">
    <source>
        <dbReference type="ARBA" id="ARBA00022452"/>
    </source>
</evidence>
<accession>A0ABW6ZCT0</accession>
<dbReference type="Pfam" id="PF02530">
    <property type="entry name" value="Porin_2"/>
    <property type="match status" value="1"/>
</dbReference>
<evidence type="ECO:0000256" key="9">
    <source>
        <dbReference type="ARBA" id="ARBA00023237"/>
    </source>
</evidence>
<evidence type="ECO:0000256" key="8">
    <source>
        <dbReference type="ARBA" id="ARBA00023136"/>
    </source>
</evidence>
<sequence>MPVARAIVMRCLPCLILLGAVGGIVAGWAQGQAAAADLLSPPAAGGRVRACTAQGPGFFFIPGTDTCLRIGGYLWGEGYYNTYSAFPPNYDKTYSIATGALIIDTRTDTEYGVVRSYFETRYQWRTSDPWSDGPNTPTGKQSAQLDLRDIYVQFAGFTVGHTQSFFDFYGNANVFGTDAATIGDDTRLNLIAYTYELSRSLSTTLALEDAADRQSGILARGPSLFGPGDYQAGVGAPDVVANLKSQASWGNLQLSGALHQVSATTLDTPLATVNGGWGYALQAGAMFNLPAFGEGDTLYLQAAYAKGATSYLGLQDPSGAYDPPDAFLGAFGEVHKVSGWSATASFLHNWNERWSSALFGGYAAYDFNNTGVQASYGASGGTNLNVGGYLAFTPVKQFTIALQYDYNSNAATNYRLTPFSPAQSSVGAQQVLLFISRDF</sequence>
<keyword evidence="3 10" id="KW-1134">Transmembrane beta strand</keyword>
<keyword evidence="12" id="KW-1185">Reference proteome</keyword>
<evidence type="ECO:0000256" key="10">
    <source>
        <dbReference type="RuleBase" id="RU364005"/>
    </source>
</evidence>
<protein>
    <recommendedName>
        <fullName evidence="10">Porin</fullName>
    </recommendedName>
</protein>
<keyword evidence="2 10" id="KW-0813">Transport</keyword>
<comment type="domain">
    <text evidence="10">Consists of 16-stranded beta-barrel sheets, with large surface-exposed loops, that form a transmembrane pore at the center of each barrel. The pore is partially ocluded by a peptide loop that folds into the pore lumen.</text>
</comment>
<gene>
    <name evidence="11" type="ORF">V5F30_05215</name>
</gene>
<keyword evidence="4 10" id="KW-0812">Transmembrane</keyword>
<evidence type="ECO:0000256" key="6">
    <source>
        <dbReference type="ARBA" id="ARBA00023065"/>
    </source>
</evidence>
<comment type="caution">
    <text evidence="11">The sequence shown here is derived from an EMBL/GenBank/DDBJ whole genome shotgun (WGS) entry which is preliminary data.</text>
</comment>
<evidence type="ECO:0000256" key="5">
    <source>
        <dbReference type="ARBA" id="ARBA00022729"/>
    </source>
</evidence>
<evidence type="ECO:0000256" key="4">
    <source>
        <dbReference type="ARBA" id="ARBA00022692"/>
    </source>
</evidence>
<dbReference type="RefSeq" id="WP_394006007.1">
    <property type="nucleotide sequence ID" value="NZ_JBAFUR010000001.1"/>
</dbReference>
<reference evidence="11 12" key="1">
    <citation type="submission" date="2024-02" db="EMBL/GenBank/DDBJ databases">
        <title>Expansion and revision of Xanthobacter and proposal of Roseixanthobacter gen. nov.</title>
        <authorList>
            <person name="Soltysiak M.P.M."/>
            <person name="Jalihal A."/>
            <person name="Ory A."/>
            <person name="Chrisophersen C."/>
            <person name="Lee A.D."/>
            <person name="Boulton J."/>
            <person name="Springer M."/>
        </authorList>
    </citation>
    <scope>NUCLEOTIDE SEQUENCE [LARGE SCALE GENOMIC DNA]</scope>
    <source>
        <strain evidence="11 12">CB5</strain>
    </source>
</reference>
<comment type="function">
    <text evidence="10">Forms passive diffusion pores that allow small molecular weight hydrophilic materials across the outer membrane.</text>
</comment>
<proteinExistence type="inferred from homology"/>
<comment type="subcellular location">
    <subcellularLocation>
        <location evidence="10">Cell outer membrane</location>
        <topology evidence="10">Multi-pass membrane protein</topology>
    </subcellularLocation>
</comment>
<evidence type="ECO:0000313" key="11">
    <source>
        <dbReference type="EMBL" id="MFG1251591.1"/>
    </source>
</evidence>
<evidence type="ECO:0000256" key="7">
    <source>
        <dbReference type="ARBA" id="ARBA00023114"/>
    </source>
</evidence>
<evidence type="ECO:0000256" key="1">
    <source>
        <dbReference type="ARBA" id="ARBA00009521"/>
    </source>
</evidence>